<dbReference type="AlphaFoldDB" id="A0A0D9ASD5"/>
<accession>A0A0D9ASD5</accession>
<evidence type="ECO:0000313" key="1">
    <source>
        <dbReference type="EMBL" id="KJH82281.1"/>
    </source>
</evidence>
<reference evidence="1 2" key="1">
    <citation type="submission" date="2015-02" db="EMBL/GenBank/DDBJ databases">
        <title>Draft genome sequence of Pseudomonas stutzeri NT0128 isolated from wheat (Triticum turgidum) rhizosphere.</title>
        <authorList>
            <person name="Tovi N."/>
            <person name="Frenk S."/>
            <person name="Hadar Y."/>
            <person name="Minz D."/>
        </authorList>
    </citation>
    <scope>NUCLEOTIDE SEQUENCE [LARGE SCALE GENOMIC DNA]</scope>
    <source>
        <strain evidence="1 2">NT0128</strain>
    </source>
</reference>
<name>A0A0D9ASD5_STUST</name>
<dbReference type="OrthoDB" id="9810734at2"/>
<comment type="caution">
    <text evidence="1">The sequence shown here is derived from an EMBL/GenBank/DDBJ whole genome shotgun (WGS) entry which is preliminary data.</text>
</comment>
<dbReference type="Proteomes" id="UP000032487">
    <property type="component" value="Unassembled WGS sequence"/>
</dbReference>
<dbReference type="PATRIC" id="fig|316.101.peg.834"/>
<evidence type="ECO:0000313" key="2">
    <source>
        <dbReference type="Proteomes" id="UP000032487"/>
    </source>
</evidence>
<sequence>MHIANTHETAPIIGASSTKIWERSGGGLDHVPAQMVMEVEAMVDAALCGFDLGETVTLPS</sequence>
<proteinExistence type="predicted"/>
<dbReference type="EMBL" id="JYHV01000015">
    <property type="protein sequence ID" value="KJH82281.1"/>
    <property type="molecule type" value="Genomic_DNA"/>
</dbReference>
<organism evidence="1 2">
    <name type="scientific">Stutzerimonas stutzeri</name>
    <name type="common">Pseudomonas stutzeri</name>
    <dbReference type="NCBI Taxonomy" id="316"/>
    <lineage>
        <taxon>Bacteria</taxon>
        <taxon>Pseudomonadati</taxon>
        <taxon>Pseudomonadota</taxon>
        <taxon>Gammaproteobacteria</taxon>
        <taxon>Pseudomonadales</taxon>
        <taxon>Pseudomonadaceae</taxon>
        <taxon>Stutzerimonas</taxon>
    </lineage>
</organism>
<protein>
    <submittedName>
        <fullName evidence="1">Uncharacterized protein</fullName>
    </submittedName>
</protein>
<gene>
    <name evidence="1" type="ORF">UF78_09045</name>
</gene>